<keyword evidence="1" id="KW-0393">Immunoglobulin domain</keyword>
<evidence type="ECO:0000313" key="4">
    <source>
        <dbReference type="Proteomes" id="UP001233999"/>
    </source>
</evidence>
<dbReference type="InterPro" id="IPR003599">
    <property type="entry name" value="Ig_sub"/>
</dbReference>
<feature type="domain" description="Ig-like" evidence="2">
    <location>
        <begin position="48"/>
        <end position="147"/>
    </location>
</feature>
<gene>
    <name evidence="3" type="ORF">L9F63_025462</name>
</gene>
<dbReference type="Pfam" id="PF13927">
    <property type="entry name" value="Ig_3"/>
    <property type="match status" value="1"/>
</dbReference>
<organism evidence="3 4">
    <name type="scientific">Diploptera punctata</name>
    <name type="common">Pacific beetle cockroach</name>
    <dbReference type="NCBI Taxonomy" id="6984"/>
    <lineage>
        <taxon>Eukaryota</taxon>
        <taxon>Metazoa</taxon>
        <taxon>Ecdysozoa</taxon>
        <taxon>Arthropoda</taxon>
        <taxon>Hexapoda</taxon>
        <taxon>Insecta</taxon>
        <taxon>Pterygota</taxon>
        <taxon>Neoptera</taxon>
        <taxon>Polyneoptera</taxon>
        <taxon>Dictyoptera</taxon>
        <taxon>Blattodea</taxon>
        <taxon>Blaberoidea</taxon>
        <taxon>Blaberidae</taxon>
        <taxon>Diplopterinae</taxon>
        <taxon>Diploptera</taxon>
    </lineage>
</organism>
<protein>
    <recommendedName>
        <fullName evidence="2">Ig-like domain-containing protein</fullName>
    </recommendedName>
</protein>
<evidence type="ECO:0000259" key="2">
    <source>
        <dbReference type="PROSITE" id="PS50835"/>
    </source>
</evidence>
<dbReference type="Gene3D" id="2.60.40.10">
    <property type="entry name" value="Immunoglobulins"/>
    <property type="match status" value="3"/>
</dbReference>
<name>A0AAD8E4T9_DIPPU</name>
<accession>A0AAD8E4T9</accession>
<dbReference type="EMBL" id="JASPKZ010009550">
    <property type="protein sequence ID" value="KAJ9576642.1"/>
    <property type="molecule type" value="Genomic_DNA"/>
</dbReference>
<keyword evidence="4" id="KW-1185">Reference proteome</keyword>
<dbReference type="SUPFAM" id="SSF48726">
    <property type="entry name" value="Immunoglobulin"/>
    <property type="match status" value="3"/>
</dbReference>
<dbReference type="AlphaFoldDB" id="A0AAD8E4T9"/>
<comment type="caution">
    <text evidence="3">The sequence shown here is derived from an EMBL/GenBank/DDBJ whole genome shotgun (WGS) entry which is preliminary data.</text>
</comment>
<dbReference type="InterPro" id="IPR036179">
    <property type="entry name" value="Ig-like_dom_sf"/>
</dbReference>
<dbReference type="InterPro" id="IPR013098">
    <property type="entry name" value="Ig_I-set"/>
</dbReference>
<proteinExistence type="predicted"/>
<dbReference type="SMART" id="SM00409">
    <property type="entry name" value="IG"/>
    <property type="match status" value="3"/>
</dbReference>
<evidence type="ECO:0000256" key="1">
    <source>
        <dbReference type="ARBA" id="ARBA00023319"/>
    </source>
</evidence>
<reference evidence="3" key="1">
    <citation type="journal article" date="2023" name="IScience">
        <title>Live-bearing cockroach genome reveals convergent evolutionary mechanisms linked to viviparity in insects and beyond.</title>
        <authorList>
            <person name="Fouks B."/>
            <person name="Harrison M.C."/>
            <person name="Mikhailova A.A."/>
            <person name="Marchal E."/>
            <person name="English S."/>
            <person name="Carruthers M."/>
            <person name="Jennings E.C."/>
            <person name="Chiamaka E.L."/>
            <person name="Frigard R.A."/>
            <person name="Pippel M."/>
            <person name="Attardo G.M."/>
            <person name="Benoit J.B."/>
            <person name="Bornberg-Bauer E."/>
            <person name="Tobe S.S."/>
        </authorList>
    </citation>
    <scope>NUCLEOTIDE SEQUENCE</scope>
    <source>
        <strain evidence="3">Stay&amp;Tobe</strain>
    </source>
</reference>
<dbReference type="FunFam" id="2.60.40.10:FF:000130">
    <property type="entry name" value="Hemicentin 1"/>
    <property type="match status" value="1"/>
</dbReference>
<dbReference type="Pfam" id="PF07679">
    <property type="entry name" value="I-set"/>
    <property type="match status" value="1"/>
</dbReference>
<dbReference type="PROSITE" id="PS50835">
    <property type="entry name" value="IG_LIKE"/>
    <property type="match status" value="3"/>
</dbReference>
<dbReference type="InterPro" id="IPR013783">
    <property type="entry name" value="Ig-like_fold"/>
</dbReference>
<dbReference type="PANTHER" id="PTHR10075:SF14">
    <property type="entry name" value="CELL ADHESION MOLECULE DSCAM2-RELATED"/>
    <property type="match status" value="1"/>
</dbReference>
<feature type="domain" description="Ig-like" evidence="2">
    <location>
        <begin position="150"/>
        <end position="228"/>
    </location>
</feature>
<dbReference type="SMART" id="SM00408">
    <property type="entry name" value="IGc2"/>
    <property type="match status" value="2"/>
</dbReference>
<feature type="non-terminal residue" evidence="3">
    <location>
        <position position="1"/>
    </location>
</feature>
<dbReference type="Proteomes" id="UP001233999">
    <property type="component" value="Unassembled WGS sequence"/>
</dbReference>
<feature type="non-terminal residue" evidence="3">
    <location>
        <position position="228"/>
    </location>
</feature>
<dbReference type="PANTHER" id="PTHR10075">
    <property type="entry name" value="BASIGIN RELATED"/>
    <property type="match status" value="1"/>
</dbReference>
<sequence length="228" mass="25219">TNNIILSQDQRILEISKSQPNDAGIYTCIGSNQAATKEKNFNVTVYEPPVMHQKHLIEEIKVRVGDNASMICTTRGHPTPDVTWLHNGHLLENATSVLTSNNIGERTSVEHHTLLIQNARVTDAGKYTCLASNIVGVAEKNYRLKVQVAPKLAVHKEDKNVIESLEGSPIIIKCPVIGTSTYDIHWMKNSVPLEIKDLKAPGQMLHIKNSRQEHAGNYTCVVQNNAGN</sequence>
<feature type="domain" description="Ig-like" evidence="2">
    <location>
        <begin position="1"/>
        <end position="44"/>
    </location>
</feature>
<dbReference type="GO" id="GO:0048468">
    <property type="term" value="P:cell development"/>
    <property type="evidence" value="ECO:0007669"/>
    <property type="project" value="UniProtKB-ARBA"/>
</dbReference>
<reference evidence="3" key="2">
    <citation type="submission" date="2023-05" db="EMBL/GenBank/DDBJ databases">
        <authorList>
            <person name="Fouks B."/>
        </authorList>
    </citation>
    <scope>NUCLEOTIDE SEQUENCE</scope>
    <source>
        <strain evidence="3">Stay&amp;Tobe</strain>
        <tissue evidence="3">Testes</tissue>
    </source>
</reference>
<evidence type="ECO:0000313" key="3">
    <source>
        <dbReference type="EMBL" id="KAJ9576642.1"/>
    </source>
</evidence>
<dbReference type="InterPro" id="IPR007110">
    <property type="entry name" value="Ig-like_dom"/>
</dbReference>
<dbReference type="InterPro" id="IPR003598">
    <property type="entry name" value="Ig_sub2"/>
</dbReference>